<accession>A0A0G2EH57</accession>
<comment type="caution">
    <text evidence="2">The sequence shown here is derived from an EMBL/GenBank/DDBJ whole genome shotgun (WGS) entry which is preliminary data.</text>
</comment>
<evidence type="ECO:0000313" key="3">
    <source>
        <dbReference type="Proteomes" id="UP000034182"/>
    </source>
</evidence>
<name>A0A0G2EH57_9PEZI</name>
<gene>
    <name evidence="2" type="ORF">UCDDS831_g03750</name>
</gene>
<proteinExistence type="predicted"/>
<reference evidence="2 3" key="2">
    <citation type="submission" date="2015-05" db="EMBL/GenBank/DDBJ databases">
        <title>Distinctive expansion of gene families associated with plant cell wall degradation and secondary metabolism in the genomes of grapevine trunk pathogens.</title>
        <authorList>
            <person name="Lawrence D.P."/>
            <person name="Travadon R."/>
            <person name="Rolshausen P.E."/>
            <person name="Baumgartner K."/>
        </authorList>
    </citation>
    <scope>NUCLEOTIDE SEQUENCE [LARGE SCALE GENOMIC DNA]</scope>
    <source>
        <strain evidence="2">DS831</strain>
    </source>
</reference>
<evidence type="ECO:0000313" key="2">
    <source>
        <dbReference type="EMBL" id="KKY22192.1"/>
    </source>
</evidence>
<feature type="chain" id="PRO_5002543603" evidence="1">
    <location>
        <begin position="24"/>
        <end position="104"/>
    </location>
</feature>
<feature type="signal peptide" evidence="1">
    <location>
        <begin position="1"/>
        <end position="23"/>
    </location>
</feature>
<protein>
    <submittedName>
        <fullName evidence="2">Uncharacterized protein</fullName>
    </submittedName>
</protein>
<reference evidence="2 3" key="1">
    <citation type="submission" date="2015-03" db="EMBL/GenBank/DDBJ databases">
        <authorList>
            <person name="Morales-Cruz A."/>
            <person name="Amrine K.C."/>
            <person name="Cantu D."/>
        </authorList>
    </citation>
    <scope>NUCLEOTIDE SEQUENCE [LARGE SCALE GENOMIC DNA]</scope>
    <source>
        <strain evidence="2">DS831</strain>
    </source>
</reference>
<dbReference type="Proteomes" id="UP000034182">
    <property type="component" value="Unassembled WGS sequence"/>
</dbReference>
<evidence type="ECO:0000256" key="1">
    <source>
        <dbReference type="SAM" id="SignalP"/>
    </source>
</evidence>
<organism evidence="2 3">
    <name type="scientific">Diplodia seriata</name>
    <dbReference type="NCBI Taxonomy" id="420778"/>
    <lineage>
        <taxon>Eukaryota</taxon>
        <taxon>Fungi</taxon>
        <taxon>Dikarya</taxon>
        <taxon>Ascomycota</taxon>
        <taxon>Pezizomycotina</taxon>
        <taxon>Dothideomycetes</taxon>
        <taxon>Dothideomycetes incertae sedis</taxon>
        <taxon>Botryosphaeriales</taxon>
        <taxon>Botryosphaeriaceae</taxon>
        <taxon>Diplodia</taxon>
    </lineage>
</organism>
<sequence>MRSFDVARALAALLFFFAALTASLPMPTTLPPLRNLPRASKGQIDYTREILEPILCPAAGTGACDAQCGQHAAGLTGKCDQNGNCVCADGQGPVRQTGGLHAQS</sequence>
<keyword evidence="1" id="KW-0732">Signal</keyword>
<dbReference type="EMBL" id="LAQI01000078">
    <property type="protein sequence ID" value="KKY22192.1"/>
    <property type="molecule type" value="Genomic_DNA"/>
</dbReference>
<dbReference type="AlphaFoldDB" id="A0A0G2EH57"/>